<sequence length="575" mass="63455">MHQLPPMGDVMNGFFDHVIVGGGSAGSALANRLSADPARTVLVLESGRPDYSWDVLVRMPAGIAFTRGRSFYDWRYRSEPEPHLRGRRMNLPAGRMLGGTSNLYGMLYQRGNPMDYDGWAAAPGMQDWDYAHVLPYFKRMEDAETRSPFRGRGGPLTVQRSRPSNPLEQAFLLAAQQAGHHATDDVNGFRQEGFGPLDHNIRRSRRWSATRAYLRPALRRPNLTVRTGVTVSRVVFEGHRAVGVEYVDRRGRVQQVRSRDTILCAGAIKSPHLLQLSGVGDADHLESVGVPVVHHLPGVGANLQDHLAVQIQHSCTKPVSLQPTANLKNAPWIGAQWLFLRSGPGATNHWDAGGFARSNDGLAFPNLMYQFLALASKSYPTSPTGPHGYQVHVGVMNSDSRGTIRATARNWRTPPAIQFNYLSTEQDRRDWIDAIRVTREIMKQPALARYDGGEAAPGAGVQTDDQIWDWVVTNAKSAMHYSGSCRMGTDDKAVVDPHSMRVHGLDGLRVVDASVMPQVTNANTYAPVMVIAEKAADMILERPALEPERVAYFQRRPAERANVPGAEEIGPEKSA</sequence>
<dbReference type="Pfam" id="PF00732">
    <property type="entry name" value="GMC_oxred_N"/>
    <property type="match status" value="1"/>
</dbReference>
<dbReference type="InterPro" id="IPR007867">
    <property type="entry name" value="GMC_OxRtase_C"/>
</dbReference>
<comment type="caution">
    <text evidence="7">The sequence shown here is derived from an EMBL/GenBank/DDBJ whole genome shotgun (WGS) entry which is preliminary data.</text>
</comment>
<comment type="cofactor">
    <cofactor evidence="1 5">
        <name>FAD</name>
        <dbReference type="ChEBI" id="CHEBI:57692"/>
    </cofactor>
</comment>
<proteinExistence type="inferred from homology"/>
<dbReference type="PROSITE" id="PS00624">
    <property type="entry name" value="GMC_OXRED_2"/>
    <property type="match status" value="1"/>
</dbReference>
<dbReference type="Proteomes" id="UP000315677">
    <property type="component" value="Unassembled WGS sequence"/>
</dbReference>
<dbReference type="AlphaFoldDB" id="A0A543DJP0"/>
<dbReference type="InterPro" id="IPR036188">
    <property type="entry name" value="FAD/NAD-bd_sf"/>
</dbReference>
<keyword evidence="3" id="KW-0285">Flavoprotein</keyword>
<dbReference type="PANTHER" id="PTHR11552:SF147">
    <property type="entry name" value="CHOLINE DEHYDROGENASE, MITOCHONDRIAL"/>
    <property type="match status" value="1"/>
</dbReference>
<feature type="domain" description="Glucose-methanol-choline oxidoreductase N-terminal" evidence="6">
    <location>
        <begin position="266"/>
        <end position="280"/>
    </location>
</feature>
<name>A0A543DJP0_9PSEU</name>
<evidence type="ECO:0000256" key="4">
    <source>
        <dbReference type="ARBA" id="ARBA00022827"/>
    </source>
</evidence>
<dbReference type="InterPro" id="IPR012132">
    <property type="entry name" value="GMC_OxRdtase"/>
</dbReference>
<dbReference type="PANTHER" id="PTHR11552">
    <property type="entry name" value="GLUCOSE-METHANOL-CHOLINE GMC OXIDOREDUCTASE"/>
    <property type="match status" value="1"/>
</dbReference>
<dbReference type="NCBIfam" id="NF002550">
    <property type="entry name" value="PRK02106.1"/>
    <property type="match status" value="1"/>
</dbReference>
<gene>
    <name evidence="7" type="ORF">FB558_5317</name>
</gene>
<keyword evidence="8" id="KW-1185">Reference proteome</keyword>
<dbReference type="SUPFAM" id="SSF54373">
    <property type="entry name" value="FAD-linked reductases, C-terminal domain"/>
    <property type="match status" value="1"/>
</dbReference>
<evidence type="ECO:0000259" key="6">
    <source>
        <dbReference type="PROSITE" id="PS00624"/>
    </source>
</evidence>
<accession>A0A543DJP0</accession>
<dbReference type="PIRSF" id="PIRSF000137">
    <property type="entry name" value="Alcohol_oxidase"/>
    <property type="match status" value="1"/>
</dbReference>
<evidence type="ECO:0000313" key="8">
    <source>
        <dbReference type="Proteomes" id="UP000315677"/>
    </source>
</evidence>
<keyword evidence="4 5" id="KW-0274">FAD</keyword>
<evidence type="ECO:0000256" key="2">
    <source>
        <dbReference type="ARBA" id="ARBA00010790"/>
    </source>
</evidence>
<dbReference type="Gene3D" id="3.50.50.60">
    <property type="entry name" value="FAD/NAD(P)-binding domain"/>
    <property type="match status" value="1"/>
</dbReference>
<dbReference type="EMBL" id="VFPA01000003">
    <property type="protein sequence ID" value="TQM09557.1"/>
    <property type="molecule type" value="Genomic_DNA"/>
</dbReference>
<evidence type="ECO:0000256" key="3">
    <source>
        <dbReference type="ARBA" id="ARBA00022630"/>
    </source>
</evidence>
<reference evidence="7 8" key="1">
    <citation type="submission" date="2019-06" db="EMBL/GenBank/DDBJ databases">
        <title>Sequencing the genomes of 1000 actinobacteria strains.</title>
        <authorList>
            <person name="Klenk H.-P."/>
        </authorList>
    </citation>
    <scope>NUCLEOTIDE SEQUENCE [LARGE SCALE GENOMIC DNA]</scope>
    <source>
        <strain evidence="7 8">DSM 45301</strain>
    </source>
</reference>
<dbReference type="Pfam" id="PF05199">
    <property type="entry name" value="GMC_oxred_C"/>
    <property type="match status" value="1"/>
</dbReference>
<evidence type="ECO:0000256" key="1">
    <source>
        <dbReference type="ARBA" id="ARBA00001974"/>
    </source>
</evidence>
<protein>
    <submittedName>
        <fullName evidence="7">Choline dehydrogenase</fullName>
    </submittedName>
</protein>
<comment type="similarity">
    <text evidence="2">Belongs to the GMC oxidoreductase family.</text>
</comment>
<dbReference type="GO" id="GO:0008812">
    <property type="term" value="F:choline dehydrogenase activity"/>
    <property type="evidence" value="ECO:0007669"/>
    <property type="project" value="TreeGrafter"/>
</dbReference>
<organism evidence="7 8">
    <name type="scientific">Pseudonocardia kunmingensis</name>
    <dbReference type="NCBI Taxonomy" id="630975"/>
    <lineage>
        <taxon>Bacteria</taxon>
        <taxon>Bacillati</taxon>
        <taxon>Actinomycetota</taxon>
        <taxon>Actinomycetes</taxon>
        <taxon>Pseudonocardiales</taxon>
        <taxon>Pseudonocardiaceae</taxon>
        <taxon>Pseudonocardia</taxon>
    </lineage>
</organism>
<feature type="binding site" evidence="5">
    <location>
        <position position="231"/>
    </location>
    <ligand>
        <name>FAD</name>
        <dbReference type="ChEBI" id="CHEBI:57692"/>
    </ligand>
</feature>
<dbReference type="GO" id="GO:0016020">
    <property type="term" value="C:membrane"/>
    <property type="evidence" value="ECO:0007669"/>
    <property type="project" value="TreeGrafter"/>
</dbReference>
<dbReference type="GO" id="GO:0050660">
    <property type="term" value="F:flavin adenine dinucleotide binding"/>
    <property type="evidence" value="ECO:0007669"/>
    <property type="project" value="InterPro"/>
</dbReference>
<evidence type="ECO:0000313" key="7">
    <source>
        <dbReference type="EMBL" id="TQM09557.1"/>
    </source>
</evidence>
<dbReference type="GO" id="GO:0019285">
    <property type="term" value="P:glycine betaine biosynthetic process from choline"/>
    <property type="evidence" value="ECO:0007669"/>
    <property type="project" value="TreeGrafter"/>
</dbReference>
<feature type="binding site" evidence="5">
    <location>
        <position position="100"/>
    </location>
    <ligand>
        <name>FAD</name>
        <dbReference type="ChEBI" id="CHEBI:57692"/>
    </ligand>
</feature>
<evidence type="ECO:0000256" key="5">
    <source>
        <dbReference type="PIRSR" id="PIRSR000137-2"/>
    </source>
</evidence>
<dbReference type="Gene3D" id="3.30.560.10">
    <property type="entry name" value="Glucose Oxidase, domain 3"/>
    <property type="match status" value="1"/>
</dbReference>
<dbReference type="InterPro" id="IPR000172">
    <property type="entry name" value="GMC_OxRdtase_N"/>
</dbReference>
<dbReference type="SUPFAM" id="SSF51905">
    <property type="entry name" value="FAD/NAD(P)-binding domain"/>
    <property type="match status" value="1"/>
</dbReference>